<dbReference type="AlphaFoldDB" id="A0A937RHN3"/>
<evidence type="ECO:0000313" key="1">
    <source>
        <dbReference type="EMBL" id="MBL7626201.1"/>
    </source>
</evidence>
<gene>
    <name evidence="1" type="ORF">I7412_03220</name>
</gene>
<comment type="caution">
    <text evidence="1">The sequence shown here is derived from an EMBL/GenBank/DDBJ whole genome shotgun (WGS) entry which is preliminary data.</text>
</comment>
<protein>
    <submittedName>
        <fullName evidence="1">Uncharacterized protein</fullName>
    </submittedName>
</protein>
<dbReference type="EMBL" id="JAEACQ010000123">
    <property type="protein sequence ID" value="MBL7626201.1"/>
    <property type="molecule type" value="Genomic_DNA"/>
</dbReference>
<name>A0A937RHN3_9ACTN</name>
<proteinExistence type="predicted"/>
<evidence type="ECO:0000313" key="2">
    <source>
        <dbReference type="Proteomes" id="UP000604475"/>
    </source>
</evidence>
<dbReference type="RefSeq" id="WP_202998703.1">
    <property type="nucleotide sequence ID" value="NZ_JADWYU010000142.1"/>
</dbReference>
<keyword evidence="2" id="KW-1185">Reference proteome</keyword>
<sequence length="75" mass="8604">MAKTEFTAMQDAYVYLTISNGSEVRRLAHEYSLALYDLARLADRPAAEWEEADSIVYEPRNQLRTAVRTELGIHD</sequence>
<accession>A0A937RHN3</accession>
<reference evidence="1" key="1">
    <citation type="submission" date="2020-12" db="EMBL/GenBank/DDBJ databases">
        <title>Genomic characterization of non-nitrogen-fixing Frankia strains.</title>
        <authorList>
            <person name="Carlos-Shanley C."/>
            <person name="Guerra T."/>
            <person name="Hahn D."/>
        </authorList>
    </citation>
    <scope>NUCLEOTIDE SEQUENCE</scope>
    <source>
        <strain evidence="1">CN6</strain>
    </source>
</reference>
<dbReference type="Proteomes" id="UP000604475">
    <property type="component" value="Unassembled WGS sequence"/>
</dbReference>
<organism evidence="1 2">
    <name type="scientific">Frankia nepalensis</name>
    <dbReference type="NCBI Taxonomy" id="1836974"/>
    <lineage>
        <taxon>Bacteria</taxon>
        <taxon>Bacillati</taxon>
        <taxon>Actinomycetota</taxon>
        <taxon>Actinomycetes</taxon>
        <taxon>Frankiales</taxon>
        <taxon>Frankiaceae</taxon>
        <taxon>Frankia</taxon>
    </lineage>
</organism>